<dbReference type="EMBL" id="NHYE01004411">
    <property type="protein sequence ID" value="PPQ84770.1"/>
    <property type="molecule type" value="Genomic_DNA"/>
</dbReference>
<name>A0A409X1Y6_9AGAR</name>
<accession>A0A409X1Y6</accession>
<dbReference type="InParanoid" id="A0A409X1Y6"/>
<keyword evidence="2" id="KW-1185">Reference proteome</keyword>
<reference evidence="1 2" key="1">
    <citation type="journal article" date="2018" name="Evol. Lett.">
        <title>Horizontal gene cluster transfer increased hallucinogenic mushroom diversity.</title>
        <authorList>
            <person name="Reynolds H.T."/>
            <person name="Vijayakumar V."/>
            <person name="Gluck-Thaler E."/>
            <person name="Korotkin H.B."/>
            <person name="Matheny P.B."/>
            <person name="Slot J.C."/>
        </authorList>
    </citation>
    <scope>NUCLEOTIDE SEQUENCE [LARGE SCALE GENOMIC DNA]</scope>
    <source>
        <strain evidence="1 2">SRW20</strain>
    </source>
</reference>
<sequence>MVQEGGIAAKLQLVEEISEANGFTVSGDGTTIRHLNYETKHITLNVASTRFFGVIMGPNHKSETQLHSWKELSNNYYDTFNRAFGPDGKHADPLTFAKDMLGLRSDHSEDQKKLNRLLREWKELSGCIWRGKDFMAKSPVQDFAQTLWEVSVEKIAAVGGLDKWGSLSNDAKDKHDQEAYRKLCLRIGQEQRARFPEDARRGAQLWVRAGCCTHKEMDSTKGGAAALTAYWNENDLTPPIKLFNKDNAAAVAAGPSAAMDRALSLSEGGTVKLASLAGALFNNKDEKKGLQDTHRDYFRRLLGYAINFPNTSNTRFESHLLAVAELLVHLPLYIDLLLEVRDCKEKGNFIHMEYNIYQDTPTLTEMAALTFWPSTILTCVLVKDHCHAIINNPDLQLGAEADFAQKAMDGSLITLPHLRGCVVAFFKDALSTWERFTTEFAPIASLTGVEKKRLFINATNEDALGTTPENTFAANSRRRDTACFCAKKHGSWMDSDSKMKGDKYKQYYQGKATEKRTKVAEKKQKEHEYQSVLDSLVPELDIETLKVGLTAAGKTTTVPQIKLQIEWHRRFDVEKMISKKALTNVMRRTDLLVQLIAAAERYNRAPALTHAETETLEMDIEPDLEMDWAEKDEEHDANMAAIVVKIIQSVAVLIWPG</sequence>
<protein>
    <submittedName>
        <fullName evidence="1">Uncharacterized protein</fullName>
    </submittedName>
</protein>
<evidence type="ECO:0000313" key="1">
    <source>
        <dbReference type="EMBL" id="PPQ84770.1"/>
    </source>
</evidence>
<comment type="caution">
    <text evidence="1">The sequence shown here is derived from an EMBL/GenBank/DDBJ whole genome shotgun (WGS) entry which is preliminary data.</text>
</comment>
<gene>
    <name evidence="1" type="ORF">CVT26_014292</name>
</gene>
<dbReference type="OrthoDB" id="3246627at2759"/>
<proteinExistence type="predicted"/>
<evidence type="ECO:0000313" key="2">
    <source>
        <dbReference type="Proteomes" id="UP000284706"/>
    </source>
</evidence>
<dbReference type="AlphaFoldDB" id="A0A409X1Y6"/>
<organism evidence="1 2">
    <name type="scientific">Gymnopilus dilepis</name>
    <dbReference type="NCBI Taxonomy" id="231916"/>
    <lineage>
        <taxon>Eukaryota</taxon>
        <taxon>Fungi</taxon>
        <taxon>Dikarya</taxon>
        <taxon>Basidiomycota</taxon>
        <taxon>Agaricomycotina</taxon>
        <taxon>Agaricomycetes</taxon>
        <taxon>Agaricomycetidae</taxon>
        <taxon>Agaricales</taxon>
        <taxon>Agaricineae</taxon>
        <taxon>Hymenogastraceae</taxon>
        <taxon>Gymnopilus</taxon>
    </lineage>
</organism>
<dbReference type="Proteomes" id="UP000284706">
    <property type="component" value="Unassembled WGS sequence"/>
</dbReference>
<dbReference type="STRING" id="231916.A0A409X1Y6"/>